<evidence type="ECO:0000259" key="1">
    <source>
        <dbReference type="Pfam" id="PF06527"/>
    </source>
</evidence>
<dbReference type="EMBL" id="LJRM01000017">
    <property type="protein sequence ID" value="KPY89799.1"/>
    <property type="molecule type" value="Genomic_DNA"/>
</dbReference>
<gene>
    <name evidence="3" type="ORF">ALO44_00763</name>
    <name evidence="4" type="ORF">RA271_17765</name>
</gene>
<feature type="domain" description="TniQ" evidence="1">
    <location>
        <begin position="6"/>
        <end position="160"/>
    </location>
</feature>
<dbReference type="GeneID" id="96221641"/>
<dbReference type="EMBL" id="JAVCQK010000010">
    <property type="protein sequence ID" value="MFH7517021.1"/>
    <property type="molecule type" value="Genomic_DNA"/>
</dbReference>
<name>A0A0Q0BCM2_9PSED</name>
<proteinExistence type="predicted"/>
<protein>
    <submittedName>
        <fullName evidence="4">TnsD family Tn7-like transposition protein</fullName>
    </submittedName>
</protein>
<dbReference type="Proteomes" id="UP001610657">
    <property type="component" value="Unassembled WGS sequence"/>
</dbReference>
<evidence type="ECO:0000259" key="2">
    <source>
        <dbReference type="Pfam" id="PF15978"/>
    </source>
</evidence>
<sequence>MERLHWFPQPFPDELLYSLAVRYHRLSANHSYRRTSQDLFGVYSRTCGSILPCCLGTLSQELARAYSVNELINRFTLLPLYEPFLSEAKRSAARAAMAGNSGTGLKMSLGLTASGFLKHASFRYCESCVAEDSRNCGSAYWHRIHQAMGVCVCPLHGKALRAITFPDGADWRCMLLPGEAVGSQIMETPAESAFDIVSQMQLWALNHPTDVQRLLAGNFLGYRLETMGFLKSGRIKEQALRAFLTPSILLSSLANEFQEICHSCDWVFTVLRPRERVIQPLKFYFLCWLLETDLEQLRAFDPQADTCNEEAHKGNDPGTTIDHGEVQARRAVFSSSLNMKCHEKPGYQWLYRHDREWLADYVSAHPFIRLRPELVDWDARDLALARDLLVARDQILSTQSRPQKITRAALGRKVAHSYDFLRRPGKFPISFLLMKDMLESDHDYQIRKIYWAVRHYLPPEQSAVSVVYRFAGIRVPHVTVEEVLHILSTA</sequence>
<dbReference type="Pfam" id="PF06527">
    <property type="entry name" value="TniQ"/>
    <property type="match status" value="1"/>
</dbReference>
<accession>A0A0Q0BCM2</accession>
<dbReference type="Proteomes" id="UP000050474">
    <property type="component" value="Unassembled WGS sequence"/>
</dbReference>
<dbReference type="RefSeq" id="WP_055004855.1">
    <property type="nucleotide sequence ID" value="NZ_CP092923.1"/>
</dbReference>
<dbReference type="Pfam" id="PF15978">
    <property type="entry name" value="TnsD"/>
    <property type="match status" value="1"/>
</dbReference>
<evidence type="ECO:0000313" key="4">
    <source>
        <dbReference type="EMBL" id="MFH7517021.1"/>
    </source>
</evidence>
<evidence type="ECO:0000313" key="3">
    <source>
        <dbReference type="EMBL" id="KPY89799.1"/>
    </source>
</evidence>
<dbReference type="InterPro" id="IPR032750">
    <property type="entry name" value="TnsD_C"/>
</dbReference>
<organism evidence="3 5">
    <name type="scientific">Pseudomonas syringae pv. tagetis</name>
    <dbReference type="NCBI Taxonomy" id="129140"/>
    <lineage>
        <taxon>Bacteria</taxon>
        <taxon>Pseudomonadati</taxon>
        <taxon>Pseudomonadota</taxon>
        <taxon>Gammaproteobacteria</taxon>
        <taxon>Pseudomonadales</taxon>
        <taxon>Pseudomonadaceae</taxon>
        <taxon>Pseudomonas</taxon>
    </lineage>
</organism>
<comment type="caution">
    <text evidence="3">The sequence shown here is derived from an EMBL/GenBank/DDBJ whole genome shotgun (WGS) entry which is preliminary data.</text>
</comment>
<dbReference type="STRING" id="129140.ALO44_00763"/>
<dbReference type="InterPro" id="IPR009492">
    <property type="entry name" value="TniQ"/>
</dbReference>
<dbReference type="AlphaFoldDB" id="A0A0Q0BCM2"/>
<keyword evidence="6" id="KW-1185">Reference proteome</keyword>
<evidence type="ECO:0000313" key="5">
    <source>
        <dbReference type="Proteomes" id="UP000050474"/>
    </source>
</evidence>
<reference evidence="3 5" key="1">
    <citation type="submission" date="2015-09" db="EMBL/GenBank/DDBJ databases">
        <title>Genome announcement of multiple Pseudomonas syringae strains.</title>
        <authorList>
            <person name="Thakur S."/>
            <person name="Wang P.W."/>
            <person name="Gong Y."/>
            <person name="Weir B.S."/>
            <person name="Guttman D.S."/>
        </authorList>
    </citation>
    <scope>NUCLEOTIDE SEQUENCE [LARGE SCALE GENOMIC DNA]</scope>
    <source>
        <strain evidence="3 5">ICMP4091</strain>
    </source>
</reference>
<reference evidence="4 6" key="2">
    <citation type="submission" date="2023-08" db="EMBL/GenBank/DDBJ databases">
        <title>Genomic and mutational analysis of Pseudomonas syringae pv. tagetis EB037 pathogenicity on sunflower.</title>
        <authorList>
            <person name="Maul J.E."/>
        </authorList>
    </citation>
    <scope>NUCLEOTIDE SEQUENCE [LARGE SCALE GENOMIC DNA]</scope>
    <source>
        <strain evidence="4 6">EB037_T1</strain>
    </source>
</reference>
<dbReference type="PATRIC" id="fig|129140.3.peg.1024"/>
<feature type="domain" description="Transposon Tn7 transposition protein TnsD C-terminal" evidence="2">
    <location>
        <begin position="344"/>
        <end position="428"/>
    </location>
</feature>
<evidence type="ECO:0000313" key="6">
    <source>
        <dbReference type="Proteomes" id="UP001610657"/>
    </source>
</evidence>